<proteinExistence type="predicted"/>
<dbReference type="EMBL" id="QGKX02001621">
    <property type="protein sequence ID" value="KAF3504810.1"/>
    <property type="molecule type" value="Genomic_DNA"/>
</dbReference>
<gene>
    <name evidence="2" type="ORF">F2Q69_00043485</name>
</gene>
<evidence type="ECO:0000313" key="3">
    <source>
        <dbReference type="Proteomes" id="UP000712600"/>
    </source>
</evidence>
<organism evidence="2 3">
    <name type="scientific">Brassica cretica</name>
    <name type="common">Mustard</name>
    <dbReference type="NCBI Taxonomy" id="69181"/>
    <lineage>
        <taxon>Eukaryota</taxon>
        <taxon>Viridiplantae</taxon>
        <taxon>Streptophyta</taxon>
        <taxon>Embryophyta</taxon>
        <taxon>Tracheophyta</taxon>
        <taxon>Spermatophyta</taxon>
        <taxon>Magnoliopsida</taxon>
        <taxon>eudicotyledons</taxon>
        <taxon>Gunneridae</taxon>
        <taxon>Pentapetalae</taxon>
        <taxon>rosids</taxon>
        <taxon>malvids</taxon>
        <taxon>Brassicales</taxon>
        <taxon>Brassicaceae</taxon>
        <taxon>Brassiceae</taxon>
        <taxon>Brassica</taxon>
    </lineage>
</organism>
<feature type="region of interest" description="Disordered" evidence="1">
    <location>
        <begin position="22"/>
        <end position="58"/>
    </location>
</feature>
<dbReference type="Proteomes" id="UP000712600">
    <property type="component" value="Unassembled WGS sequence"/>
</dbReference>
<feature type="compositionally biased region" description="Basic and acidic residues" evidence="1">
    <location>
        <begin position="43"/>
        <end position="52"/>
    </location>
</feature>
<accession>A0A8S9NJC2</accession>
<evidence type="ECO:0000256" key="1">
    <source>
        <dbReference type="SAM" id="MobiDB-lite"/>
    </source>
</evidence>
<name>A0A8S9NJC2_BRACR</name>
<reference evidence="2" key="1">
    <citation type="submission" date="2019-12" db="EMBL/GenBank/DDBJ databases">
        <title>Genome sequencing and annotation of Brassica cretica.</title>
        <authorList>
            <person name="Studholme D.J."/>
            <person name="Sarris P."/>
        </authorList>
    </citation>
    <scope>NUCLEOTIDE SEQUENCE</scope>
    <source>
        <strain evidence="2">PFS-109/04</strain>
        <tissue evidence="2">Leaf</tissue>
    </source>
</reference>
<evidence type="ECO:0000313" key="2">
    <source>
        <dbReference type="EMBL" id="KAF3504810.1"/>
    </source>
</evidence>
<dbReference type="AlphaFoldDB" id="A0A8S9NJC2"/>
<protein>
    <submittedName>
        <fullName evidence="2">Uncharacterized protein</fullName>
    </submittedName>
</protein>
<sequence length="162" mass="18398">MNRSADRVTGVGHWRRLTGKLAGGDGGAAADDDVGGAADDGGGDFRRRRMDDPSESAKLVGARADSSGLRLQRGRRLRLCLVERNTMMSLDARDSQRLERYDRFTERTKTKFMRRRFPTILGCGERWLQAWRSLGVRCLRLSLVAPLQRWRKQCEGWVFIGK</sequence>
<comment type="caution">
    <text evidence="2">The sequence shown here is derived from an EMBL/GenBank/DDBJ whole genome shotgun (WGS) entry which is preliminary data.</text>
</comment>